<dbReference type="RefSeq" id="XP_002173674.1">
    <property type="nucleotide sequence ID" value="XM_002173638.1"/>
</dbReference>
<gene>
    <name evidence="2" type="ORF">SJAG_05267</name>
</gene>
<reference evidence="2 3" key="1">
    <citation type="journal article" date="2011" name="Science">
        <title>Comparative functional genomics of the fission yeasts.</title>
        <authorList>
            <person name="Rhind N."/>
            <person name="Chen Z."/>
            <person name="Yassour M."/>
            <person name="Thompson D.A."/>
            <person name="Haas B.J."/>
            <person name="Habib N."/>
            <person name="Wapinski I."/>
            <person name="Roy S."/>
            <person name="Lin M.F."/>
            <person name="Heiman D.I."/>
            <person name="Young S.K."/>
            <person name="Furuya K."/>
            <person name="Guo Y."/>
            <person name="Pidoux A."/>
            <person name="Chen H.M."/>
            <person name="Robbertse B."/>
            <person name="Goldberg J.M."/>
            <person name="Aoki K."/>
            <person name="Bayne E.H."/>
            <person name="Berlin A.M."/>
            <person name="Desjardins C.A."/>
            <person name="Dobbs E."/>
            <person name="Dukaj L."/>
            <person name="Fan L."/>
            <person name="FitzGerald M.G."/>
            <person name="French C."/>
            <person name="Gujja S."/>
            <person name="Hansen K."/>
            <person name="Keifenheim D."/>
            <person name="Levin J.Z."/>
            <person name="Mosher R.A."/>
            <person name="Mueller C.A."/>
            <person name="Pfiffner J."/>
            <person name="Priest M."/>
            <person name="Russ C."/>
            <person name="Smialowska A."/>
            <person name="Swoboda P."/>
            <person name="Sykes S.M."/>
            <person name="Vaughn M."/>
            <person name="Vengrova S."/>
            <person name="Yoder R."/>
            <person name="Zeng Q."/>
            <person name="Allshire R."/>
            <person name="Baulcombe D."/>
            <person name="Birren B.W."/>
            <person name="Brown W."/>
            <person name="Ekwall K."/>
            <person name="Kellis M."/>
            <person name="Leatherwood J."/>
            <person name="Levin H."/>
            <person name="Margalit H."/>
            <person name="Martienssen R."/>
            <person name="Nieduszynski C.A."/>
            <person name="Spatafora J.W."/>
            <person name="Friedman N."/>
            <person name="Dalgaard J.Z."/>
            <person name="Baumann P."/>
            <person name="Niki H."/>
            <person name="Regev A."/>
            <person name="Nusbaum C."/>
        </authorList>
    </citation>
    <scope>NUCLEOTIDE SEQUENCE [LARGE SCALE GENOMIC DNA]</scope>
    <source>
        <strain evidence="3">yFS275 / FY16936</strain>
    </source>
</reference>
<organism evidence="2 3">
    <name type="scientific">Schizosaccharomyces japonicus (strain yFS275 / FY16936)</name>
    <name type="common">Fission yeast</name>
    <dbReference type="NCBI Taxonomy" id="402676"/>
    <lineage>
        <taxon>Eukaryota</taxon>
        <taxon>Fungi</taxon>
        <taxon>Dikarya</taxon>
        <taxon>Ascomycota</taxon>
        <taxon>Taphrinomycotina</taxon>
        <taxon>Schizosaccharomycetes</taxon>
        <taxon>Schizosaccharomycetales</taxon>
        <taxon>Schizosaccharomycetaceae</taxon>
        <taxon>Schizosaccharomyces</taxon>
    </lineage>
</organism>
<keyword evidence="3" id="KW-1185">Reference proteome</keyword>
<sequence length="163" mass="19263">MRLLMDSFEAEFFNTALDYGLLEVEQHPSTTERWLSEWDNEDLTDTSSQFASKPTASKVNQIEHFRTALKTLRSNQHSRLEAQQQNASQALRELSNYEDSLTRKDKQARKDALEAILQVPFQELSIREAFTCARREHEEMEERIRKDQSRKEDNRFYSTKQSQ</sequence>
<name>B6K2K0_SCHJY</name>
<evidence type="ECO:0000313" key="3">
    <source>
        <dbReference type="Proteomes" id="UP000001744"/>
    </source>
</evidence>
<feature type="compositionally biased region" description="Basic and acidic residues" evidence="1">
    <location>
        <begin position="135"/>
        <end position="155"/>
    </location>
</feature>
<evidence type="ECO:0000313" key="2">
    <source>
        <dbReference type="EMBL" id="EEB07381.1"/>
    </source>
</evidence>
<feature type="region of interest" description="Disordered" evidence="1">
    <location>
        <begin position="135"/>
        <end position="163"/>
    </location>
</feature>
<feature type="region of interest" description="Disordered" evidence="1">
    <location>
        <begin position="77"/>
        <end position="105"/>
    </location>
</feature>
<protein>
    <submittedName>
        <fullName evidence="2">Uncharacterized protein</fullName>
    </submittedName>
</protein>
<dbReference type="GeneID" id="7049218"/>
<evidence type="ECO:0000256" key="1">
    <source>
        <dbReference type="SAM" id="MobiDB-lite"/>
    </source>
</evidence>
<dbReference type="VEuPathDB" id="FungiDB:SJAG_05267"/>
<dbReference type="AlphaFoldDB" id="B6K2K0"/>
<feature type="compositionally biased region" description="Polar residues" evidence="1">
    <location>
        <begin position="77"/>
        <end position="89"/>
    </location>
</feature>
<accession>B6K2K0</accession>
<dbReference type="HOGENOM" id="CLU_1628039_0_0_1"/>
<proteinExistence type="predicted"/>
<dbReference type="Proteomes" id="UP000001744">
    <property type="component" value="Unassembled WGS sequence"/>
</dbReference>
<dbReference type="EMBL" id="KE651166">
    <property type="protein sequence ID" value="EEB07381.1"/>
    <property type="molecule type" value="Genomic_DNA"/>
</dbReference>
<dbReference type="JaponicusDB" id="SJAG_05267"/>